<accession>A0AAV9HEX6</accession>
<feature type="signal peptide" evidence="1">
    <location>
        <begin position="1"/>
        <end position="22"/>
    </location>
</feature>
<gene>
    <name evidence="2" type="ORF">QBC42DRAFT_27401</name>
</gene>
<organism evidence="2 3">
    <name type="scientific">Cladorrhinum samala</name>
    <dbReference type="NCBI Taxonomy" id="585594"/>
    <lineage>
        <taxon>Eukaryota</taxon>
        <taxon>Fungi</taxon>
        <taxon>Dikarya</taxon>
        <taxon>Ascomycota</taxon>
        <taxon>Pezizomycotina</taxon>
        <taxon>Sordariomycetes</taxon>
        <taxon>Sordariomycetidae</taxon>
        <taxon>Sordariales</taxon>
        <taxon>Podosporaceae</taxon>
        <taxon>Cladorrhinum</taxon>
    </lineage>
</organism>
<evidence type="ECO:0008006" key="4">
    <source>
        <dbReference type="Google" id="ProtNLM"/>
    </source>
</evidence>
<sequence length="111" mass="12114">MRSSPIALTLTILIAFHPLMRSFHTGNISSTPLRDSHLLQGLCGWPSGPGSIPSCGCLFHPLPHHPRPGRQVVYQLDHLPAIVLTPPPFFFGNSLQLFALGLPGPHVEIRI</sequence>
<protein>
    <recommendedName>
        <fullName evidence="4">Secreted protein</fullName>
    </recommendedName>
</protein>
<evidence type="ECO:0000313" key="3">
    <source>
        <dbReference type="Proteomes" id="UP001321749"/>
    </source>
</evidence>
<dbReference type="AlphaFoldDB" id="A0AAV9HEX6"/>
<dbReference type="EMBL" id="MU865081">
    <property type="protein sequence ID" value="KAK4458143.1"/>
    <property type="molecule type" value="Genomic_DNA"/>
</dbReference>
<reference evidence="2" key="2">
    <citation type="submission" date="2023-06" db="EMBL/GenBank/DDBJ databases">
        <authorList>
            <consortium name="Lawrence Berkeley National Laboratory"/>
            <person name="Mondo S.J."/>
            <person name="Hensen N."/>
            <person name="Bonometti L."/>
            <person name="Westerberg I."/>
            <person name="Brannstrom I.O."/>
            <person name="Guillou S."/>
            <person name="Cros-Aarteil S."/>
            <person name="Calhoun S."/>
            <person name="Haridas S."/>
            <person name="Kuo A."/>
            <person name="Pangilinan J."/>
            <person name="Riley R."/>
            <person name="Labutti K."/>
            <person name="Andreopoulos B."/>
            <person name="Lipzen A."/>
            <person name="Chen C."/>
            <person name="Yanf M."/>
            <person name="Daum C."/>
            <person name="Ng V."/>
            <person name="Clum A."/>
            <person name="Steindorff A."/>
            <person name="Ohm R."/>
            <person name="Martin F."/>
            <person name="Silar P."/>
            <person name="Natvig D."/>
            <person name="Lalanne C."/>
            <person name="Gautier V."/>
            <person name="Ament-Velasquez S.L."/>
            <person name="Kruys A."/>
            <person name="Hutchinson M.I."/>
            <person name="Powell A.J."/>
            <person name="Barry K."/>
            <person name="Miller A.N."/>
            <person name="Grigoriev I.V."/>
            <person name="Debuchy R."/>
            <person name="Gladieux P."/>
            <person name="Thoren M.H."/>
            <person name="Johannesson H."/>
        </authorList>
    </citation>
    <scope>NUCLEOTIDE SEQUENCE</scope>
    <source>
        <strain evidence="2">PSN324</strain>
    </source>
</reference>
<evidence type="ECO:0000256" key="1">
    <source>
        <dbReference type="SAM" id="SignalP"/>
    </source>
</evidence>
<feature type="chain" id="PRO_5043361947" description="Secreted protein" evidence="1">
    <location>
        <begin position="23"/>
        <end position="111"/>
    </location>
</feature>
<reference evidence="2" key="1">
    <citation type="journal article" date="2023" name="Mol. Phylogenet. Evol.">
        <title>Genome-scale phylogeny and comparative genomics of the fungal order Sordariales.</title>
        <authorList>
            <person name="Hensen N."/>
            <person name="Bonometti L."/>
            <person name="Westerberg I."/>
            <person name="Brannstrom I.O."/>
            <person name="Guillou S."/>
            <person name="Cros-Aarteil S."/>
            <person name="Calhoun S."/>
            <person name="Haridas S."/>
            <person name="Kuo A."/>
            <person name="Mondo S."/>
            <person name="Pangilinan J."/>
            <person name="Riley R."/>
            <person name="LaButti K."/>
            <person name="Andreopoulos B."/>
            <person name="Lipzen A."/>
            <person name="Chen C."/>
            <person name="Yan M."/>
            <person name="Daum C."/>
            <person name="Ng V."/>
            <person name="Clum A."/>
            <person name="Steindorff A."/>
            <person name="Ohm R.A."/>
            <person name="Martin F."/>
            <person name="Silar P."/>
            <person name="Natvig D.O."/>
            <person name="Lalanne C."/>
            <person name="Gautier V."/>
            <person name="Ament-Velasquez S.L."/>
            <person name="Kruys A."/>
            <person name="Hutchinson M.I."/>
            <person name="Powell A.J."/>
            <person name="Barry K."/>
            <person name="Miller A.N."/>
            <person name="Grigoriev I.V."/>
            <person name="Debuchy R."/>
            <person name="Gladieux P."/>
            <person name="Hiltunen Thoren M."/>
            <person name="Johannesson H."/>
        </authorList>
    </citation>
    <scope>NUCLEOTIDE SEQUENCE</scope>
    <source>
        <strain evidence="2">PSN324</strain>
    </source>
</reference>
<evidence type="ECO:0000313" key="2">
    <source>
        <dbReference type="EMBL" id="KAK4458143.1"/>
    </source>
</evidence>
<keyword evidence="1" id="KW-0732">Signal</keyword>
<keyword evidence="3" id="KW-1185">Reference proteome</keyword>
<proteinExistence type="predicted"/>
<name>A0AAV9HEX6_9PEZI</name>
<dbReference type="Proteomes" id="UP001321749">
    <property type="component" value="Unassembled WGS sequence"/>
</dbReference>
<comment type="caution">
    <text evidence="2">The sequence shown here is derived from an EMBL/GenBank/DDBJ whole genome shotgun (WGS) entry which is preliminary data.</text>
</comment>